<feature type="transmembrane region" description="Helical" evidence="8">
    <location>
        <begin position="384"/>
        <end position="405"/>
    </location>
</feature>
<keyword evidence="10" id="KW-1185">Reference proteome</keyword>
<evidence type="ECO:0000256" key="5">
    <source>
        <dbReference type="ARBA" id="ARBA00022692"/>
    </source>
</evidence>
<feature type="transmembrane region" description="Helical" evidence="8">
    <location>
        <begin position="224"/>
        <end position="253"/>
    </location>
</feature>
<keyword evidence="7 8" id="KW-0472">Membrane</keyword>
<evidence type="ECO:0000256" key="3">
    <source>
        <dbReference type="ARBA" id="ARBA00004141"/>
    </source>
</evidence>
<feature type="transmembrane region" description="Helical" evidence="8">
    <location>
        <begin position="196"/>
        <end position="218"/>
    </location>
</feature>
<comment type="similarity">
    <text evidence="4">Belongs to the bile acid:sodium symporter (BASS) (TC 2.A.28) family.</text>
</comment>
<dbReference type="InterPro" id="IPR038770">
    <property type="entry name" value="Na+/solute_symporter_sf"/>
</dbReference>
<dbReference type="InterPro" id="IPR002657">
    <property type="entry name" value="BilAc:Na_symport/Acr3"/>
</dbReference>
<dbReference type="PANTHER" id="PTHR10361:SF33">
    <property type="entry name" value="SODIUM_METABOLITE COTRANSPORTER BASS3, CHLOROPLASTIC-RELATED"/>
    <property type="match status" value="1"/>
</dbReference>
<sequence length="431" mass="45846">MAALPYSCCARTPLPRAGGGFRRRSAAAAAAAAAASPLRLGIGRRGGYLTVCWRNCAWKPVVACSTSFPCEGRWGWLRREGSVSLFFSVGNAARFFADKDRVEAVSQALSAMLPFVVAATAFAALANPQTYSWVSKEYYAPALGGIMLSIGIRLSIDDFSLAFQRFLPLSVGYTAQYVLKPLLGLLIARAFRIPSVFYAGFLLTSCVSGAQLSSYASFLSKGDVALSILLTSITTISSVLVTPVLTGLLIGSVVPVDAVAMAKSILQVVLIPITAGLVLNTYAKPVVDVIRPLMPFIAMFCTSLCIGSPLAINRSRILSSEGLVLLLPILTFHLVAFTLGYWASKLPFLRQEEDVSRTISLCTGMQSSTLAGLLATRFLGSSHAVPAACSVVIMAILGLCLASFWGNGSQIRDLPLLLSPKNSQKNLPTDK</sequence>
<keyword evidence="5 8" id="KW-0812">Transmembrane</keyword>
<feature type="transmembrane region" description="Helical" evidence="8">
    <location>
        <begin position="138"/>
        <end position="156"/>
    </location>
</feature>
<comment type="function">
    <text evidence="1">May function as sodium-coupled metabolite transporter across the chloroplast envelope.</text>
</comment>
<dbReference type="Proteomes" id="UP000236161">
    <property type="component" value="Unassembled WGS sequence"/>
</dbReference>
<dbReference type="OrthoDB" id="203097at2759"/>
<evidence type="ECO:0000313" key="10">
    <source>
        <dbReference type="Proteomes" id="UP000236161"/>
    </source>
</evidence>
<feature type="transmembrane region" description="Helical" evidence="8">
    <location>
        <begin position="289"/>
        <end position="311"/>
    </location>
</feature>
<comment type="subcellular location">
    <subcellularLocation>
        <location evidence="3">Membrane</location>
        <topology evidence="3">Multi-pass membrane protein</topology>
    </subcellularLocation>
    <subcellularLocation>
        <location evidence="2">Plastid</location>
        <location evidence="2">Chloroplast envelope</location>
    </subcellularLocation>
</comment>
<feature type="transmembrane region" description="Helical" evidence="8">
    <location>
        <begin position="104"/>
        <end position="126"/>
    </location>
</feature>
<dbReference type="GO" id="GO:0009941">
    <property type="term" value="C:chloroplast envelope"/>
    <property type="evidence" value="ECO:0007669"/>
    <property type="project" value="UniProtKB-SubCell"/>
</dbReference>
<dbReference type="PANTHER" id="PTHR10361">
    <property type="entry name" value="SODIUM-BILE ACID COTRANSPORTER"/>
    <property type="match status" value="1"/>
</dbReference>
<dbReference type="GO" id="GO:0016020">
    <property type="term" value="C:membrane"/>
    <property type="evidence" value="ECO:0007669"/>
    <property type="project" value="UniProtKB-SubCell"/>
</dbReference>
<accession>A0A2H9ZWH9</accession>
<dbReference type="STRING" id="1088818.A0A2H9ZWH9"/>
<organism evidence="9 10">
    <name type="scientific">Apostasia shenzhenica</name>
    <dbReference type="NCBI Taxonomy" id="1088818"/>
    <lineage>
        <taxon>Eukaryota</taxon>
        <taxon>Viridiplantae</taxon>
        <taxon>Streptophyta</taxon>
        <taxon>Embryophyta</taxon>
        <taxon>Tracheophyta</taxon>
        <taxon>Spermatophyta</taxon>
        <taxon>Magnoliopsida</taxon>
        <taxon>Liliopsida</taxon>
        <taxon>Asparagales</taxon>
        <taxon>Orchidaceae</taxon>
        <taxon>Apostasioideae</taxon>
        <taxon>Apostasia</taxon>
    </lineage>
</organism>
<reference evidence="9 10" key="1">
    <citation type="journal article" date="2017" name="Nature">
        <title>The Apostasia genome and the evolution of orchids.</title>
        <authorList>
            <person name="Zhang G.Q."/>
            <person name="Liu K.W."/>
            <person name="Li Z."/>
            <person name="Lohaus R."/>
            <person name="Hsiao Y.Y."/>
            <person name="Niu S.C."/>
            <person name="Wang J.Y."/>
            <person name="Lin Y.C."/>
            <person name="Xu Q."/>
            <person name="Chen L.J."/>
            <person name="Yoshida K."/>
            <person name="Fujiwara S."/>
            <person name="Wang Z.W."/>
            <person name="Zhang Y.Q."/>
            <person name="Mitsuda N."/>
            <person name="Wang M."/>
            <person name="Liu G.H."/>
            <person name="Pecoraro L."/>
            <person name="Huang H.X."/>
            <person name="Xiao X.J."/>
            <person name="Lin M."/>
            <person name="Wu X.Y."/>
            <person name="Wu W.L."/>
            <person name="Chen Y.Y."/>
            <person name="Chang S.B."/>
            <person name="Sakamoto S."/>
            <person name="Ohme-Takagi M."/>
            <person name="Yagi M."/>
            <person name="Zeng S.J."/>
            <person name="Shen C.Y."/>
            <person name="Yeh C.M."/>
            <person name="Luo Y.B."/>
            <person name="Tsai W.C."/>
            <person name="Van de Peer Y."/>
            <person name="Liu Z.J."/>
        </authorList>
    </citation>
    <scope>NUCLEOTIDE SEQUENCE [LARGE SCALE GENOMIC DNA]</scope>
    <source>
        <strain evidence="10">cv. Shenzhen</strain>
        <tissue evidence="9">Stem</tissue>
    </source>
</reference>
<keyword evidence="6 8" id="KW-1133">Transmembrane helix</keyword>
<dbReference type="InterPro" id="IPR004710">
    <property type="entry name" value="Bilac:Na_transpt"/>
</dbReference>
<gene>
    <name evidence="9" type="primary">BASS3</name>
    <name evidence="9" type="ORF">AXF42_Ash014818</name>
</gene>
<proteinExistence type="inferred from homology"/>
<feature type="transmembrane region" description="Helical" evidence="8">
    <location>
        <begin position="323"/>
        <end position="343"/>
    </location>
</feature>
<dbReference type="Gene3D" id="1.20.1530.20">
    <property type="match status" value="1"/>
</dbReference>
<evidence type="ECO:0000256" key="1">
    <source>
        <dbReference type="ARBA" id="ARBA00003198"/>
    </source>
</evidence>
<evidence type="ECO:0000256" key="8">
    <source>
        <dbReference type="SAM" id="Phobius"/>
    </source>
</evidence>
<evidence type="ECO:0000256" key="6">
    <source>
        <dbReference type="ARBA" id="ARBA00022989"/>
    </source>
</evidence>
<feature type="transmembrane region" description="Helical" evidence="8">
    <location>
        <begin position="265"/>
        <end position="283"/>
    </location>
</feature>
<dbReference type="EMBL" id="KZ453122">
    <property type="protein sequence ID" value="PKA47622.1"/>
    <property type="molecule type" value="Genomic_DNA"/>
</dbReference>
<dbReference type="Pfam" id="PF01758">
    <property type="entry name" value="SBF"/>
    <property type="match status" value="1"/>
</dbReference>
<evidence type="ECO:0000256" key="7">
    <source>
        <dbReference type="ARBA" id="ARBA00023136"/>
    </source>
</evidence>
<evidence type="ECO:0000256" key="2">
    <source>
        <dbReference type="ARBA" id="ARBA00004119"/>
    </source>
</evidence>
<evidence type="ECO:0000313" key="9">
    <source>
        <dbReference type="EMBL" id="PKA47622.1"/>
    </source>
</evidence>
<evidence type="ECO:0000256" key="4">
    <source>
        <dbReference type="ARBA" id="ARBA00006528"/>
    </source>
</evidence>
<name>A0A2H9ZWH9_9ASPA</name>
<protein>
    <submittedName>
        <fullName evidence="9">Putative sodium/metabolite cotransporter BASS3, chloroplastic</fullName>
    </submittedName>
</protein>
<dbReference type="AlphaFoldDB" id="A0A2H9ZWH9"/>